<evidence type="ECO:0000313" key="2">
    <source>
        <dbReference type="Proteomes" id="UP000504637"/>
    </source>
</evidence>
<dbReference type="AlphaFoldDB" id="A0A6J3M2X0"/>
<sequence length="360" mass="38232">MIATTSFALLALSSLPTALCAPTFLGPLDHDFVSTLVPVVAASAPAFSDMLAFTHRIGEGLYNRDVDPAEAWVNDPEFANLAMNASMPATYDLVYQNLHAATQSPSSYLTVLTLTAYDPSQCAAACTSNKDCTSFNLYMERTPSSPPSESSRSPPAVTKIFCALYTGILDASTAINEGQFQLDFHVVIAGSNGYVSSTAHIIPTGFQRPEPFGAAAIVAPELCADSYLGLRTFTASGGGENNVTAVRRCAAACAAQNSNNDNGTTQEASPAIPPTIRAAAVEPRSPSLCTFFNTYMLYNNSASMGMWQCAMYTDAWTGTHATNRGQFRGSDQISIGESWGYRKVDAVERSGEQCPPSAAR</sequence>
<dbReference type="Proteomes" id="UP000504637">
    <property type="component" value="Unplaced"/>
</dbReference>
<evidence type="ECO:0000313" key="3">
    <source>
        <dbReference type="RefSeq" id="XP_033459279.1"/>
    </source>
</evidence>
<dbReference type="OrthoDB" id="271448at2759"/>
<protein>
    <recommendedName>
        <fullName evidence="4">Apple domain-containing protein</fullName>
    </recommendedName>
</protein>
<reference evidence="3" key="1">
    <citation type="submission" date="2020-01" db="EMBL/GenBank/DDBJ databases">
        <authorList>
            <consortium name="DOE Joint Genome Institute"/>
            <person name="Haridas S."/>
            <person name="Albert R."/>
            <person name="Binder M."/>
            <person name="Bloem J."/>
            <person name="Labutti K."/>
            <person name="Salamov A."/>
            <person name="Andreopoulos B."/>
            <person name="Baker S.E."/>
            <person name="Barry K."/>
            <person name="Bills G."/>
            <person name="Bluhm B.H."/>
            <person name="Cannon C."/>
            <person name="Castanera R."/>
            <person name="Culley D.E."/>
            <person name="Daum C."/>
            <person name="Ezra D."/>
            <person name="Gonzalez J.B."/>
            <person name="Henrissat B."/>
            <person name="Kuo A."/>
            <person name="Liang C."/>
            <person name="Lipzen A."/>
            <person name="Lutzoni F."/>
            <person name="Magnuson J."/>
            <person name="Mondo S."/>
            <person name="Nolan M."/>
            <person name="Ohm R."/>
            <person name="Pangilinan J."/>
            <person name="Park H.-J."/>
            <person name="Ramirez L."/>
            <person name="Alfaro M."/>
            <person name="Sun H."/>
            <person name="Tritt A."/>
            <person name="Yoshinaga Y."/>
            <person name="Zwiers L.-H."/>
            <person name="Turgeon B.G."/>
            <person name="Goodwin S.B."/>
            <person name="Spatafora J.W."/>
            <person name="Crous P.W."/>
            <person name="Grigoriev I.V."/>
        </authorList>
    </citation>
    <scope>NUCLEOTIDE SEQUENCE</scope>
    <source>
        <strain evidence="3">CBS 342.82</strain>
    </source>
</reference>
<organism evidence="3">
    <name type="scientific">Dissoconium aciculare CBS 342.82</name>
    <dbReference type="NCBI Taxonomy" id="1314786"/>
    <lineage>
        <taxon>Eukaryota</taxon>
        <taxon>Fungi</taxon>
        <taxon>Dikarya</taxon>
        <taxon>Ascomycota</taxon>
        <taxon>Pezizomycotina</taxon>
        <taxon>Dothideomycetes</taxon>
        <taxon>Dothideomycetidae</taxon>
        <taxon>Mycosphaerellales</taxon>
        <taxon>Dissoconiaceae</taxon>
        <taxon>Dissoconium</taxon>
    </lineage>
</organism>
<keyword evidence="1" id="KW-0732">Signal</keyword>
<feature type="signal peptide" evidence="1">
    <location>
        <begin position="1"/>
        <end position="20"/>
    </location>
</feature>
<proteinExistence type="predicted"/>
<keyword evidence="2" id="KW-1185">Reference proteome</keyword>
<reference evidence="3" key="2">
    <citation type="submission" date="2020-04" db="EMBL/GenBank/DDBJ databases">
        <authorList>
            <consortium name="NCBI Genome Project"/>
        </authorList>
    </citation>
    <scope>NUCLEOTIDE SEQUENCE</scope>
    <source>
        <strain evidence="3">CBS 342.82</strain>
    </source>
</reference>
<dbReference type="RefSeq" id="XP_033459279.1">
    <property type="nucleotide sequence ID" value="XM_033608472.1"/>
</dbReference>
<gene>
    <name evidence="3" type="ORF">K489DRAFT_432084</name>
</gene>
<dbReference type="PANTHER" id="PTHR36578:SF1">
    <property type="entry name" value="APPLE DOMAIN-CONTAINING PROTEIN"/>
    <property type="match status" value="1"/>
</dbReference>
<feature type="chain" id="PRO_5026815338" description="Apple domain-containing protein" evidence="1">
    <location>
        <begin position="21"/>
        <end position="360"/>
    </location>
</feature>
<evidence type="ECO:0000256" key="1">
    <source>
        <dbReference type="SAM" id="SignalP"/>
    </source>
</evidence>
<dbReference type="PANTHER" id="PTHR36578">
    <property type="entry name" value="CHROMOSOME 15, WHOLE GENOME SHOTGUN SEQUENCE"/>
    <property type="match status" value="1"/>
</dbReference>
<accession>A0A6J3M2X0</accession>
<name>A0A6J3M2X0_9PEZI</name>
<reference evidence="3" key="3">
    <citation type="submission" date="2025-08" db="UniProtKB">
        <authorList>
            <consortium name="RefSeq"/>
        </authorList>
    </citation>
    <scope>IDENTIFICATION</scope>
    <source>
        <strain evidence="3">CBS 342.82</strain>
    </source>
</reference>
<evidence type="ECO:0008006" key="4">
    <source>
        <dbReference type="Google" id="ProtNLM"/>
    </source>
</evidence>
<dbReference type="GeneID" id="54366272"/>